<dbReference type="PANTHER" id="PTHR43441">
    <property type="entry name" value="RIBOSOMAL-PROTEIN-SERINE ACETYLTRANSFERASE"/>
    <property type="match status" value="1"/>
</dbReference>
<dbReference type="PANTHER" id="PTHR43441:SF10">
    <property type="entry name" value="ACETYLTRANSFERASE"/>
    <property type="match status" value="1"/>
</dbReference>
<gene>
    <name evidence="2" type="ORF">ACFPO9_21080</name>
</gene>
<evidence type="ECO:0000313" key="3">
    <source>
        <dbReference type="Proteomes" id="UP001596086"/>
    </source>
</evidence>
<dbReference type="Pfam" id="PF13302">
    <property type="entry name" value="Acetyltransf_3"/>
    <property type="match status" value="1"/>
</dbReference>
<dbReference type="Proteomes" id="UP001596086">
    <property type="component" value="Unassembled WGS sequence"/>
</dbReference>
<keyword evidence="3" id="KW-1185">Reference proteome</keyword>
<dbReference type="Gene3D" id="3.40.630.30">
    <property type="match status" value="1"/>
</dbReference>
<dbReference type="InterPro" id="IPR016181">
    <property type="entry name" value="Acyl_CoA_acyltransferase"/>
</dbReference>
<organism evidence="2 3">
    <name type="scientific">Massilia aerilata</name>
    <dbReference type="NCBI Taxonomy" id="453817"/>
    <lineage>
        <taxon>Bacteria</taxon>
        <taxon>Pseudomonadati</taxon>
        <taxon>Pseudomonadota</taxon>
        <taxon>Betaproteobacteria</taxon>
        <taxon>Burkholderiales</taxon>
        <taxon>Oxalobacteraceae</taxon>
        <taxon>Telluria group</taxon>
        <taxon>Massilia</taxon>
    </lineage>
</organism>
<dbReference type="RefSeq" id="WP_379774472.1">
    <property type="nucleotide sequence ID" value="NZ_JBHSMZ010000016.1"/>
</dbReference>
<dbReference type="PROSITE" id="PS51186">
    <property type="entry name" value="GNAT"/>
    <property type="match status" value="1"/>
</dbReference>
<keyword evidence="2" id="KW-0808">Transferase</keyword>
<evidence type="ECO:0000259" key="1">
    <source>
        <dbReference type="PROSITE" id="PS51186"/>
    </source>
</evidence>
<feature type="domain" description="N-acetyltransferase" evidence="1">
    <location>
        <begin position="9"/>
        <end position="179"/>
    </location>
</feature>
<dbReference type="InterPro" id="IPR000182">
    <property type="entry name" value="GNAT_dom"/>
</dbReference>
<evidence type="ECO:0000313" key="2">
    <source>
        <dbReference type="EMBL" id="MFC5551019.1"/>
    </source>
</evidence>
<proteinExistence type="predicted"/>
<reference evidence="3" key="1">
    <citation type="journal article" date="2019" name="Int. J. Syst. Evol. Microbiol.">
        <title>The Global Catalogue of Microorganisms (GCM) 10K type strain sequencing project: providing services to taxonomists for standard genome sequencing and annotation.</title>
        <authorList>
            <consortium name="The Broad Institute Genomics Platform"/>
            <consortium name="The Broad Institute Genome Sequencing Center for Infectious Disease"/>
            <person name="Wu L."/>
            <person name="Ma J."/>
        </authorList>
    </citation>
    <scope>NUCLEOTIDE SEQUENCE [LARGE SCALE GENOMIC DNA]</scope>
    <source>
        <strain evidence="3">CGMCC 4.5798</strain>
    </source>
</reference>
<dbReference type="EMBL" id="JBHSMZ010000016">
    <property type="protein sequence ID" value="MFC5551019.1"/>
    <property type="molecule type" value="Genomic_DNA"/>
</dbReference>
<name>A0ABW0S3G0_9BURK</name>
<dbReference type="GO" id="GO:0016746">
    <property type="term" value="F:acyltransferase activity"/>
    <property type="evidence" value="ECO:0007669"/>
    <property type="project" value="UniProtKB-KW"/>
</dbReference>
<dbReference type="InterPro" id="IPR051908">
    <property type="entry name" value="Ribosomal_N-acetyltransferase"/>
</dbReference>
<sequence length="179" mass="19247">MTQLTPGRLLLRPFTAADAPAFAQAVRESMASLGPWMNWGHGAYAEDEALSWFAWCDAARANGSAHEFGIFLDDGETLAGGAGLNQFNTMNGFCNLGYWVRASQQRQGAAVAAVDLLARLAFDTLKLSRVEIVIADGNQPSIAVARKAGAVHECLARKRLQLRGRAVDAHVFSLVSTLD</sequence>
<accession>A0ABW0S3G0</accession>
<keyword evidence="2" id="KW-0012">Acyltransferase</keyword>
<protein>
    <submittedName>
        <fullName evidence="2">GNAT family N-acetyltransferase</fullName>
        <ecNumber evidence="2">2.3.-.-</ecNumber>
    </submittedName>
</protein>
<dbReference type="SUPFAM" id="SSF55729">
    <property type="entry name" value="Acyl-CoA N-acyltransferases (Nat)"/>
    <property type="match status" value="1"/>
</dbReference>
<dbReference type="EC" id="2.3.-.-" evidence="2"/>
<comment type="caution">
    <text evidence="2">The sequence shown here is derived from an EMBL/GenBank/DDBJ whole genome shotgun (WGS) entry which is preliminary data.</text>
</comment>